<dbReference type="Proteomes" id="UP000254467">
    <property type="component" value="Unassembled WGS sequence"/>
</dbReference>
<sequence length="201" mass="21779">MVPLDFYGVHTLGPENFVCVLLHSRERDRVLPVWISPVEGARLAARQAQWEPDRPDTYDLLASIITQSTSGATAVEITSYYNGTFIAEIQMQDGEEIDSRVSDAVLLAQLLDLPISADGLVVSQAGIWVSREDARQHFGIDLPEPFEDVGQADASASGDATADEEFAEMMRNMGVDASDLGADDADGANDTDVTKDDNDES</sequence>
<gene>
    <name evidence="3" type="ORF">NCTC11862_02228</name>
</gene>
<protein>
    <submittedName>
        <fullName evidence="3">Uncharacterized ACR, COG1259</fullName>
    </submittedName>
</protein>
<evidence type="ECO:0000256" key="1">
    <source>
        <dbReference type="SAM" id="MobiDB-lite"/>
    </source>
</evidence>
<dbReference type="SUPFAM" id="SSF103256">
    <property type="entry name" value="Hypothetical protein TM0160"/>
    <property type="match status" value="1"/>
</dbReference>
<evidence type="ECO:0000313" key="3">
    <source>
        <dbReference type="EMBL" id="STC70410.1"/>
    </source>
</evidence>
<dbReference type="OrthoDB" id="9788698at2"/>
<feature type="domain" description="BFN" evidence="2">
    <location>
        <begin position="1"/>
        <end position="129"/>
    </location>
</feature>
<keyword evidence="4" id="KW-1185">Reference proteome</keyword>
<organism evidence="3 4">
    <name type="scientific">Corynebacterium pilosum</name>
    <dbReference type="NCBI Taxonomy" id="35756"/>
    <lineage>
        <taxon>Bacteria</taxon>
        <taxon>Bacillati</taxon>
        <taxon>Actinomycetota</taxon>
        <taxon>Actinomycetes</taxon>
        <taxon>Mycobacteriales</taxon>
        <taxon>Corynebacteriaceae</taxon>
        <taxon>Corynebacterium</taxon>
    </lineage>
</organism>
<dbReference type="Gene3D" id="3.10.690.10">
    <property type="entry name" value="Bifunctional nuclease domain"/>
    <property type="match status" value="1"/>
</dbReference>
<dbReference type="Pfam" id="PF02577">
    <property type="entry name" value="BFN_dom"/>
    <property type="match status" value="1"/>
</dbReference>
<evidence type="ECO:0000259" key="2">
    <source>
        <dbReference type="PROSITE" id="PS51658"/>
    </source>
</evidence>
<evidence type="ECO:0000313" key="4">
    <source>
        <dbReference type="Proteomes" id="UP000254467"/>
    </source>
</evidence>
<reference evidence="3 4" key="1">
    <citation type="submission" date="2018-06" db="EMBL/GenBank/DDBJ databases">
        <authorList>
            <consortium name="Pathogen Informatics"/>
            <person name="Doyle S."/>
        </authorList>
    </citation>
    <scope>NUCLEOTIDE SEQUENCE [LARGE SCALE GENOMIC DNA]</scope>
    <source>
        <strain evidence="3 4">NCTC11862</strain>
    </source>
</reference>
<proteinExistence type="predicted"/>
<name>A0A376CPP7_9CORY</name>
<dbReference type="InterPro" id="IPR003729">
    <property type="entry name" value="Bi_nuclease_dom"/>
</dbReference>
<dbReference type="GO" id="GO:0004518">
    <property type="term" value="F:nuclease activity"/>
    <property type="evidence" value="ECO:0007669"/>
    <property type="project" value="InterPro"/>
</dbReference>
<dbReference type="PROSITE" id="PS51658">
    <property type="entry name" value="BFN"/>
    <property type="match status" value="1"/>
</dbReference>
<accession>A0A376CPP7</accession>
<dbReference type="AlphaFoldDB" id="A0A376CPP7"/>
<dbReference type="InterPro" id="IPR036104">
    <property type="entry name" value="BFN_sf"/>
</dbReference>
<feature type="compositionally biased region" description="Basic and acidic residues" evidence="1">
    <location>
        <begin position="192"/>
        <end position="201"/>
    </location>
</feature>
<dbReference type="EMBL" id="UFXQ01000001">
    <property type="protein sequence ID" value="STC70410.1"/>
    <property type="molecule type" value="Genomic_DNA"/>
</dbReference>
<dbReference type="STRING" id="35756.GCA_001044155_02628"/>
<feature type="region of interest" description="Disordered" evidence="1">
    <location>
        <begin position="143"/>
        <end position="201"/>
    </location>
</feature>